<dbReference type="GO" id="GO:0005524">
    <property type="term" value="F:ATP binding"/>
    <property type="evidence" value="ECO:0007669"/>
    <property type="project" value="InterPro"/>
</dbReference>
<dbReference type="Gene3D" id="1.10.510.10">
    <property type="entry name" value="Transferase(Phosphotransferase) domain 1"/>
    <property type="match status" value="1"/>
</dbReference>
<keyword evidence="2" id="KW-0723">Serine/threonine-protein kinase</keyword>
<name>A0A0A1TYY3_ENTIV</name>
<dbReference type="Pfam" id="PF00069">
    <property type="entry name" value="Pkinase"/>
    <property type="match status" value="1"/>
</dbReference>
<dbReference type="PANTHER" id="PTHR45756">
    <property type="entry name" value="PALMITOYLTRANSFERASE"/>
    <property type="match status" value="1"/>
</dbReference>
<dbReference type="OrthoDB" id="4062651at2759"/>
<gene>
    <name evidence="2" type="ORF">EIN_076150</name>
</gene>
<dbReference type="InterPro" id="IPR011009">
    <property type="entry name" value="Kinase-like_dom_sf"/>
</dbReference>
<evidence type="ECO:0000259" key="1">
    <source>
        <dbReference type="PROSITE" id="PS50011"/>
    </source>
</evidence>
<dbReference type="PROSITE" id="PS00108">
    <property type="entry name" value="PROTEIN_KINASE_ST"/>
    <property type="match status" value="1"/>
</dbReference>
<dbReference type="PIRSF" id="PIRSF000654">
    <property type="entry name" value="Integrin-linked_kinase"/>
    <property type="match status" value="1"/>
</dbReference>
<dbReference type="PROSITE" id="PS50011">
    <property type="entry name" value="PROTEIN_KINASE_DOM"/>
    <property type="match status" value="1"/>
</dbReference>
<dbReference type="InterPro" id="IPR053215">
    <property type="entry name" value="TKL_Ser/Thr_kinase"/>
</dbReference>
<dbReference type="InterPro" id="IPR000719">
    <property type="entry name" value="Prot_kinase_dom"/>
</dbReference>
<evidence type="ECO:0000313" key="3">
    <source>
        <dbReference type="Proteomes" id="UP000014680"/>
    </source>
</evidence>
<accession>A0A0A1TYY3</accession>
<dbReference type="AlphaFoldDB" id="A0A0A1TYY3"/>
<dbReference type="OMA" id="SIRNCIH"/>
<evidence type="ECO:0000313" key="2">
    <source>
        <dbReference type="EMBL" id="ELP84796.1"/>
    </source>
</evidence>
<keyword evidence="2" id="KW-0418">Kinase</keyword>
<feature type="domain" description="Protein kinase" evidence="1">
    <location>
        <begin position="1"/>
        <end position="236"/>
    </location>
</feature>
<dbReference type="Proteomes" id="UP000014680">
    <property type="component" value="Unassembled WGS sequence"/>
</dbReference>
<dbReference type="KEGG" id="eiv:EIN_076150"/>
<proteinExistence type="predicted"/>
<dbReference type="VEuPathDB" id="AmoebaDB:EIN_076150"/>
<dbReference type="GO" id="GO:0004674">
    <property type="term" value="F:protein serine/threonine kinase activity"/>
    <property type="evidence" value="ECO:0007669"/>
    <property type="project" value="UniProtKB-KW"/>
</dbReference>
<keyword evidence="3" id="KW-1185">Reference proteome</keyword>
<keyword evidence="2" id="KW-0808">Transferase</keyword>
<dbReference type="SUPFAM" id="SSF56112">
    <property type="entry name" value="Protein kinase-like (PK-like)"/>
    <property type="match status" value="1"/>
</dbReference>
<dbReference type="SMART" id="SM00220">
    <property type="entry name" value="S_TKc"/>
    <property type="match status" value="1"/>
</dbReference>
<reference evidence="2 3" key="1">
    <citation type="submission" date="2012-10" db="EMBL/GenBank/DDBJ databases">
        <authorList>
            <person name="Zafar N."/>
            <person name="Inman J."/>
            <person name="Hall N."/>
            <person name="Lorenzi H."/>
            <person name="Caler E."/>
        </authorList>
    </citation>
    <scope>NUCLEOTIDE SEQUENCE [LARGE SCALE GENOMIC DNA]</scope>
    <source>
        <strain evidence="2 3">IP1</strain>
    </source>
</reference>
<sequence length="236" mass="27110">MKIGSGDNSQIDEFKKEVAMLDKFRSDYIVHFYGAVFILNKICMVTEFAPFGSLQDLMKHKKSEDVDMKIRVKICLDGANGIEYLHTNGILHRDIKPDNILVFSLNLNEKVNAKLTDFGSAKNVNMMMTNMTFTNGIGTPKYMAPEVLNKEHYKKPADLFSFAITMLECLLWDNAYPKSIYLYPWTVADDVASGKRPTTIKTLDKNFQNVIEKCWKQETEKRCTINEAIDELKRLQ</sequence>
<dbReference type="PANTHER" id="PTHR45756:SF1">
    <property type="entry name" value="PROTEIN KINASE DOMAIN CONTAINING PROTEIN"/>
    <property type="match status" value="1"/>
</dbReference>
<protein>
    <submittedName>
        <fullName evidence="2">Serine/threonine protein kinase HT1, putative</fullName>
    </submittedName>
</protein>
<dbReference type="GeneID" id="14883759"/>
<organism evidence="2 3">
    <name type="scientific">Entamoeba invadens IP1</name>
    <dbReference type="NCBI Taxonomy" id="370355"/>
    <lineage>
        <taxon>Eukaryota</taxon>
        <taxon>Amoebozoa</taxon>
        <taxon>Evosea</taxon>
        <taxon>Archamoebae</taxon>
        <taxon>Mastigamoebida</taxon>
        <taxon>Entamoebidae</taxon>
        <taxon>Entamoeba</taxon>
    </lineage>
</organism>
<dbReference type="RefSeq" id="XP_004184142.1">
    <property type="nucleotide sequence ID" value="XM_004184094.1"/>
</dbReference>
<dbReference type="EMBL" id="KB207107">
    <property type="protein sequence ID" value="ELP84796.1"/>
    <property type="molecule type" value="Genomic_DNA"/>
</dbReference>
<dbReference type="InterPro" id="IPR008271">
    <property type="entry name" value="Ser/Thr_kinase_AS"/>
</dbReference>
<dbReference type="Gene3D" id="3.30.200.20">
    <property type="entry name" value="Phosphorylase Kinase, domain 1"/>
    <property type="match status" value="1"/>
</dbReference>